<dbReference type="SUPFAM" id="SSF53955">
    <property type="entry name" value="Lysozyme-like"/>
    <property type="match status" value="1"/>
</dbReference>
<dbReference type="Gene3D" id="1.10.530.10">
    <property type="match status" value="1"/>
</dbReference>
<keyword evidence="4" id="KW-1185">Reference proteome</keyword>
<dbReference type="RefSeq" id="WP_130585411.1">
    <property type="nucleotide sequence ID" value="NZ_CP029159.1"/>
</dbReference>
<accession>A0A7G3UNF8</accession>
<dbReference type="AlphaFoldDB" id="A0A7G3UNF8"/>
<evidence type="ECO:0000256" key="1">
    <source>
        <dbReference type="SAM" id="SignalP"/>
    </source>
</evidence>
<dbReference type="InterPro" id="IPR008258">
    <property type="entry name" value="Transglycosylase_SLT_dom_1"/>
</dbReference>
<organism evidence="3 4">
    <name type="scientific">Streptomyces tsukubensis (strain DSM 42081 / NBRC 108919 / NRRL 18488 / 9993)</name>
    <dbReference type="NCBI Taxonomy" id="1114943"/>
    <lineage>
        <taxon>Bacteria</taxon>
        <taxon>Bacillati</taxon>
        <taxon>Actinomycetota</taxon>
        <taxon>Actinomycetes</taxon>
        <taxon>Kitasatosporales</taxon>
        <taxon>Streptomycetaceae</taxon>
        <taxon>Streptomyces</taxon>
    </lineage>
</organism>
<dbReference type="PROSITE" id="PS51318">
    <property type="entry name" value="TAT"/>
    <property type="match status" value="1"/>
</dbReference>
<dbReference type="Proteomes" id="UP000005940">
    <property type="component" value="Chromosome"/>
</dbReference>
<feature type="chain" id="PRO_5029010850" description="Transglycosylase SLT domain-containing protein" evidence="1">
    <location>
        <begin position="41"/>
        <end position="163"/>
    </location>
</feature>
<feature type="domain" description="Transglycosylase SLT" evidence="2">
    <location>
        <begin position="88"/>
        <end position="158"/>
    </location>
</feature>
<dbReference type="InterPro" id="IPR006311">
    <property type="entry name" value="TAT_signal"/>
</dbReference>
<dbReference type="Pfam" id="PF01464">
    <property type="entry name" value="SLT"/>
    <property type="match status" value="1"/>
</dbReference>
<evidence type="ECO:0000313" key="3">
    <source>
        <dbReference type="EMBL" id="QKM71161.1"/>
    </source>
</evidence>
<reference evidence="3 4" key="1">
    <citation type="journal article" date="2012" name="J. Bacteriol.">
        <title>Draft genome of Streptomyces tsukubaensis NRRL 18488, the producer of the clinically important immunosuppressant tacrolimus (FK506).</title>
        <authorList>
            <person name="Barreiro C."/>
            <person name="Prieto C."/>
            <person name="Sola-Landa A."/>
            <person name="Solera E."/>
            <person name="Martinez-Castro M."/>
            <person name="Perez-Redondo R."/>
            <person name="Garcia-Estrada C."/>
            <person name="Aparicio J.F."/>
            <person name="Fernandez-Martinez L.T."/>
            <person name="Santos-Aberturas J."/>
            <person name="Salehi-Najafabadi Z."/>
            <person name="Rodriguez-Garcia A."/>
            <person name="Tauch A."/>
            <person name="Martin J.F."/>
        </authorList>
    </citation>
    <scope>NUCLEOTIDE SEQUENCE [LARGE SCALE GENOMIC DNA]</scope>
    <source>
        <strain evidence="4">DSM 42081 / NBRC 108919 / NRRL 18488 / 9993</strain>
    </source>
</reference>
<proteinExistence type="predicted"/>
<dbReference type="InterPro" id="IPR018108">
    <property type="entry name" value="MCP_transmembrane"/>
</dbReference>
<keyword evidence="1" id="KW-0732">Signal</keyword>
<dbReference type="EMBL" id="CP029159">
    <property type="protein sequence ID" value="QKM71161.1"/>
    <property type="molecule type" value="Genomic_DNA"/>
</dbReference>
<evidence type="ECO:0000259" key="2">
    <source>
        <dbReference type="Pfam" id="PF01464"/>
    </source>
</evidence>
<dbReference type="PROSITE" id="PS50920">
    <property type="entry name" value="SOLCAR"/>
    <property type="match status" value="1"/>
</dbReference>
<evidence type="ECO:0000313" key="4">
    <source>
        <dbReference type="Proteomes" id="UP000005940"/>
    </source>
</evidence>
<gene>
    <name evidence="3" type="ORF">STSU_032665</name>
</gene>
<protein>
    <recommendedName>
        <fullName evidence="2">Transglycosylase SLT domain-containing protein</fullName>
    </recommendedName>
</protein>
<sequence>MSVLSTRTTRPRRRAWAGGLTAAGTLAVTLALAVPGTASAAPASAPAAAPQAAPAAYAGTLNGWIIEALDVMRLNGIPGTYEGLHRNIMRESSGNPLAVNNWDINAVNGTPSKGLLQVIDPTFRAYWVAGTPNDPFHPVANIVAAANYAADRYGSIDNVFGPY</sequence>
<dbReference type="InterPro" id="IPR023346">
    <property type="entry name" value="Lysozyme-like_dom_sf"/>
</dbReference>
<name>A0A7G3UNF8_STRT9</name>
<feature type="signal peptide" evidence="1">
    <location>
        <begin position="1"/>
        <end position="40"/>
    </location>
</feature>